<comment type="similarity">
    <text evidence="1">Belongs to the beta/gamma-crystallin family.</text>
</comment>
<evidence type="ECO:0000256" key="2">
    <source>
        <dbReference type="ARBA" id="ARBA00022737"/>
    </source>
</evidence>
<dbReference type="eggNOG" id="COG3134">
    <property type="taxonomic scope" value="Bacteria"/>
</dbReference>
<dbReference type="EMBL" id="ARYK01000005">
    <property type="protein sequence ID" value="KCZ91807.1"/>
    <property type="molecule type" value="Genomic_DNA"/>
</dbReference>
<feature type="chain" id="PRO_5001572609" evidence="3">
    <location>
        <begin position="27"/>
        <end position="236"/>
    </location>
</feature>
<proteinExistence type="inferred from homology"/>
<feature type="domain" description="Beta/gamma crystallin 'Greek key'" evidence="4">
    <location>
        <begin position="140"/>
        <end position="219"/>
    </location>
</feature>
<reference evidence="5 6" key="1">
    <citation type="journal article" date="2014" name="Antonie Van Leeuwenhoek">
        <title>Hyphomonas beringensis sp. nov. and Hyphomonas chukchiensis sp. nov., isolated from surface seawater of the Bering Sea and Chukchi Sea.</title>
        <authorList>
            <person name="Li C."/>
            <person name="Lai Q."/>
            <person name="Li G."/>
            <person name="Dong C."/>
            <person name="Wang J."/>
            <person name="Liao Y."/>
            <person name="Shao Z."/>
        </authorList>
    </citation>
    <scope>NUCLEOTIDE SEQUENCE [LARGE SCALE GENOMIC DNA]</scope>
    <source>
        <strain evidence="5 6">MHS-2</strain>
    </source>
</reference>
<dbReference type="PANTHER" id="PTHR11818:SF42">
    <property type="entry name" value="VOLTAGE-GATED HYDROGEN CHANNEL 1"/>
    <property type="match status" value="1"/>
</dbReference>
<organism evidence="5 6">
    <name type="scientific">Hyphomonas johnsonii MHS-2</name>
    <dbReference type="NCBI Taxonomy" id="1280950"/>
    <lineage>
        <taxon>Bacteria</taxon>
        <taxon>Pseudomonadati</taxon>
        <taxon>Pseudomonadota</taxon>
        <taxon>Alphaproteobacteria</taxon>
        <taxon>Hyphomonadales</taxon>
        <taxon>Hyphomonadaceae</taxon>
        <taxon>Hyphomonas</taxon>
    </lineage>
</organism>
<dbReference type="OrthoDB" id="7186950at2"/>
<dbReference type="InterPro" id="IPR050252">
    <property type="entry name" value="Beta/Gamma-Crystallin"/>
</dbReference>
<dbReference type="PATRIC" id="fig|1280950.3.peg.2373"/>
<gene>
    <name evidence="5" type="ORF">HJO_11837</name>
</gene>
<dbReference type="SUPFAM" id="SSF49695">
    <property type="entry name" value="gamma-Crystallin-like"/>
    <property type="match status" value="1"/>
</dbReference>
<feature type="signal peptide" evidence="3">
    <location>
        <begin position="1"/>
        <end position="26"/>
    </location>
</feature>
<evidence type="ECO:0000256" key="3">
    <source>
        <dbReference type="SAM" id="SignalP"/>
    </source>
</evidence>
<dbReference type="RefSeq" id="WP_051618539.1">
    <property type="nucleotide sequence ID" value="NZ_ARYK01000005.1"/>
</dbReference>
<evidence type="ECO:0000259" key="4">
    <source>
        <dbReference type="SMART" id="SM00247"/>
    </source>
</evidence>
<keyword evidence="3" id="KW-0732">Signal</keyword>
<dbReference type="Gene3D" id="2.60.20.10">
    <property type="entry name" value="Crystallins"/>
    <property type="match status" value="2"/>
</dbReference>
<evidence type="ECO:0000256" key="1">
    <source>
        <dbReference type="ARBA" id="ARBA00009646"/>
    </source>
</evidence>
<comment type="caution">
    <text evidence="5">The sequence shown here is derived from an EMBL/GenBank/DDBJ whole genome shotgun (WGS) entry which is preliminary data.</text>
</comment>
<dbReference type="AlphaFoldDB" id="A0A059FMH2"/>
<feature type="domain" description="Beta/gamma crystallin 'Greek key'" evidence="4">
    <location>
        <begin position="40"/>
        <end position="119"/>
    </location>
</feature>
<dbReference type="STRING" id="1280950.HJO_11837"/>
<accession>A0A059FMH2</accession>
<dbReference type="PANTHER" id="PTHR11818">
    <property type="entry name" value="BETA/GAMMA CRYSTALLIN"/>
    <property type="match status" value="1"/>
</dbReference>
<protein>
    <submittedName>
        <fullName evidence="5">Beta/gamma crystallin family protein</fullName>
    </submittedName>
</protein>
<dbReference type="InterPro" id="IPR001064">
    <property type="entry name" value="Beta/gamma_crystallin"/>
</dbReference>
<sequence>MIPVKTLRNCALAAASLAALALPAQAAPGHARHGPAHGGGVILYADAGFSGAGLEIDGAVPDLARLRFNDKVSSIAMRSGAWEVCTDANFRGRCRIIDTSVSRLSALRLNDNISSLRPAGYGAGAPRGDWGGSGRGNRADVVLFADSGLRGQPIEVNRDIPDLSDYRFNDRASSILVNSGTWLACEHANYRGRCEVVGRGSGELRPIGLNDNISSIRRYDSRYEARNDRDRYGRRD</sequence>
<dbReference type="SMART" id="SM00247">
    <property type="entry name" value="XTALbg"/>
    <property type="match status" value="2"/>
</dbReference>
<name>A0A059FMH2_9PROT</name>
<keyword evidence="6" id="KW-1185">Reference proteome</keyword>
<dbReference type="Proteomes" id="UP000025171">
    <property type="component" value="Unassembled WGS sequence"/>
</dbReference>
<evidence type="ECO:0000313" key="5">
    <source>
        <dbReference type="EMBL" id="KCZ91807.1"/>
    </source>
</evidence>
<evidence type="ECO:0000313" key="6">
    <source>
        <dbReference type="Proteomes" id="UP000025171"/>
    </source>
</evidence>
<dbReference type="Pfam" id="PF00030">
    <property type="entry name" value="Crystall"/>
    <property type="match status" value="2"/>
</dbReference>
<dbReference type="InterPro" id="IPR011024">
    <property type="entry name" value="G_crystallin-like"/>
</dbReference>
<keyword evidence="2" id="KW-0677">Repeat</keyword>